<keyword evidence="2" id="KW-0378">Hydrolase</keyword>
<feature type="domain" description="AB hydrolase-1" evidence="1">
    <location>
        <begin position="25"/>
        <end position="120"/>
    </location>
</feature>
<organism evidence="2 3">
    <name type="scientific">Halalkalibacillus sediminis</name>
    <dbReference type="NCBI Taxonomy" id="2018042"/>
    <lineage>
        <taxon>Bacteria</taxon>
        <taxon>Bacillati</taxon>
        <taxon>Bacillota</taxon>
        <taxon>Bacilli</taxon>
        <taxon>Bacillales</taxon>
        <taxon>Bacillaceae</taxon>
        <taxon>Halalkalibacillus</taxon>
    </lineage>
</organism>
<comment type="caution">
    <text evidence="2">The sequence shown here is derived from an EMBL/GenBank/DDBJ whole genome shotgun (WGS) entry which is preliminary data.</text>
</comment>
<gene>
    <name evidence="2" type="ORF">CEY16_07965</name>
</gene>
<keyword evidence="3" id="KW-1185">Reference proteome</keyword>
<dbReference type="Proteomes" id="UP000243524">
    <property type="component" value="Unassembled WGS sequence"/>
</dbReference>
<dbReference type="InterPro" id="IPR000073">
    <property type="entry name" value="AB_hydrolase_1"/>
</dbReference>
<dbReference type="Gene3D" id="3.40.50.1820">
    <property type="entry name" value="alpha/beta hydrolase"/>
    <property type="match status" value="1"/>
</dbReference>
<proteinExistence type="predicted"/>
<accession>A0A2I0QU50</accession>
<dbReference type="OrthoDB" id="9773293at2"/>
<dbReference type="RefSeq" id="WP_101331464.1">
    <property type="nucleotide sequence ID" value="NZ_PJNH01000002.1"/>
</dbReference>
<evidence type="ECO:0000313" key="2">
    <source>
        <dbReference type="EMBL" id="PKR77856.1"/>
    </source>
</evidence>
<dbReference type="PANTHER" id="PTHR43798">
    <property type="entry name" value="MONOACYLGLYCEROL LIPASE"/>
    <property type="match status" value="1"/>
</dbReference>
<dbReference type="InterPro" id="IPR029058">
    <property type="entry name" value="AB_hydrolase_fold"/>
</dbReference>
<dbReference type="InterPro" id="IPR050266">
    <property type="entry name" value="AB_hydrolase_sf"/>
</dbReference>
<evidence type="ECO:0000259" key="1">
    <source>
        <dbReference type="Pfam" id="PF00561"/>
    </source>
</evidence>
<dbReference type="EMBL" id="PJNH01000002">
    <property type="protein sequence ID" value="PKR77856.1"/>
    <property type="molecule type" value="Genomic_DNA"/>
</dbReference>
<protein>
    <submittedName>
        <fullName evidence="2">Alpha/beta hydrolase</fullName>
    </submittedName>
</protein>
<dbReference type="SUPFAM" id="SSF53474">
    <property type="entry name" value="alpha/beta-Hydrolases"/>
    <property type="match status" value="1"/>
</dbReference>
<dbReference type="Pfam" id="PF00561">
    <property type="entry name" value="Abhydrolase_1"/>
    <property type="match status" value="1"/>
</dbReference>
<evidence type="ECO:0000313" key="3">
    <source>
        <dbReference type="Proteomes" id="UP000243524"/>
    </source>
</evidence>
<dbReference type="AlphaFoldDB" id="A0A2I0QU50"/>
<dbReference type="GO" id="GO:0016787">
    <property type="term" value="F:hydrolase activity"/>
    <property type="evidence" value="ECO:0007669"/>
    <property type="project" value="UniProtKB-KW"/>
</dbReference>
<reference evidence="2 3" key="1">
    <citation type="submission" date="2017-06" db="EMBL/GenBank/DDBJ databases">
        <title>the draft geome sequence of Illustriluteabacillus marina B3227.</title>
        <authorList>
            <person name="He R.-H."/>
            <person name="Du Z.-J."/>
        </authorList>
    </citation>
    <scope>NUCLEOTIDE SEQUENCE [LARGE SCALE GENOMIC DNA]</scope>
    <source>
        <strain evidence="2 3">B3227</strain>
    </source>
</reference>
<name>A0A2I0QU50_9BACI</name>
<sequence>MEYDVQLKNDRLLHVNDSGGEGLAVIGVHGLTGNHKQLQFFYEAIGENYRMITYDLLGRGLSSEAGEESSIGDHARDLIDLIETLKLEKVVLLGYSIGAFICSQAASQSDNVEALILLDGAGVPDKGQKDMILPSLSRVEKRYSSPEDYIEQTREAYEKIGIEWTSHHETIARYEIQEVKGGWIHRSKADVLKSDFDSFFTFDHQKVFENIFCPTLLIIATGKMNGQRPLFLKESFNILEELIENLRIKHTKANHLTLVFNKQTEVNESVMTFLREVRKGGQ</sequence>